<sequence>MVAELEPSAMVVVTEEALDDDAEIIEAAEDALLAELDDTEVIEAAEDVSDDGVADVTDETGVGGAVIDDTWDVVAVVPDAVSSTGYPVTVLEEDEELTSTAIALVVAVLKLVEEVTSTAVALVVAVPDVDEELPSTAVALVVAVPDVDEELPSTAVALVAAVLETDEEFTSTTVALVVAVLVDTAVDAALPVVVALIAGKLDESSDANDEAALDRTLENCEASELDTAESVAVATTLDSSELREEARLKSALEAAAVTVDGTLVPLLASVEASESTEDPAEATTLEASDAAEDTRLERAFMLVGDGVTATVVVDTALDPVDESRSGLAPRPVEAVDCVAELERRASLVADIRTP</sequence>
<gene>
    <name evidence="1" type="ORF">B0A54_08386</name>
</gene>
<name>A0A4V5N7P2_9PEZI</name>
<accession>A0A4V5N7P2</accession>
<comment type="caution">
    <text evidence="1">The sequence shown here is derived from an EMBL/GenBank/DDBJ whole genome shotgun (WGS) entry which is preliminary data.</text>
</comment>
<dbReference type="Proteomes" id="UP000310066">
    <property type="component" value="Unassembled WGS sequence"/>
</dbReference>
<proteinExistence type="predicted"/>
<dbReference type="OrthoDB" id="10609432at2759"/>
<evidence type="ECO:0000313" key="2">
    <source>
        <dbReference type="Proteomes" id="UP000310066"/>
    </source>
</evidence>
<dbReference type="EMBL" id="NAJP01000037">
    <property type="protein sequence ID" value="TKA39749.1"/>
    <property type="molecule type" value="Genomic_DNA"/>
</dbReference>
<organism evidence="1 2">
    <name type="scientific">Friedmanniomyces endolithicus</name>
    <dbReference type="NCBI Taxonomy" id="329885"/>
    <lineage>
        <taxon>Eukaryota</taxon>
        <taxon>Fungi</taxon>
        <taxon>Dikarya</taxon>
        <taxon>Ascomycota</taxon>
        <taxon>Pezizomycotina</taxon>
        <taxon>Dothideomycetes</taxon>
        <taxon>Dothideomycetidae</taxon>
        <taxon>Mycosphaerellales</taxon>
        <taxon>Teratosphaeriaceae</taxon>
        <taxon>Friedmanniomyces</taxon>
    </lineage>
</organism>
<reference evidence="1 2" key="1">
    <citation type="submission" date="2017-03" db="EMBL/GenBank/DDBJ databases">
        <title>Genomes of endolithic fungi from Antarctica.</title>
        <authorList>
            <person name="Coleine C."/>
            <person name="Masonjones S."/>
            <person name="Stajich J.E."/>
        </authorList>
    </citation>
    <scope>NUCLEOTIDE SEQUENCE [LARGE SCALE GENOMIC DNA]</scope>
    <source>
        <strain evidence="1 2">CCFEE 5311</strain>
    </source>
</reference>
<evidence type="ECO:0000313" key="1">
    <source>
        <dbReference type="EMBL" id="TKA39749.1"/>
    </source>
</evidence>
<dbReference type="AlphaFoldDB" id="A0A4V5N7P2"/>
<protein>
    <submittedName>
        <fullName evidence="1">Uncharacterized protein</fullName>
    </submittedName>
</protein>